<dbReference type="PANTHER" id="PTHR33713:SF9">
    <property type="entry name" value="ANTITOXIN"/>
    <property type="match status" value="1"/>
</dbReference>
<dbReference type="InterPro" id="IPR051405">
    <property type="entry name" value="phD/YefM_antitoxin"/>
</dbReference>
<dbReference type="InterPro" id="IPR036165">
    <property type="entry name" value="YefM-like_sf"/>
</dbReference>
<evidence type="ECO:0000256" key="1">
    <source>
        <dbReference type="ARBA" id="ARBA00009981"/>
    </source>
</evidence>
<comment type="similarity">
    <text evidence="1 2">Belongs to the phD/YefM antitoxin family.</text>
</comment>
<name>A0A6G8Q1F3_9ACTN</name>
<dbReference type="Pfam" id="PF02604">
    <property type="entry name" value="PhdYeFM_antitox"/>
    <property type="match status" value="1"/>
</dbReference>
<dbReference type="KEGG" id="rmar:GBA65_19300"/>
<dbReference type="SUPFAM" id="SSF143120">
    <property type="entry name" value="YefM-like"/>
    <property type="match status" value="1"/>
</dbReference>
<dbReference type="RefSeq" id="WP_166397980.1">
    <property type="nucleotide sequence ID" value="NZ_CP045121.1"/>
</dbReference>
<protein>
    <recommendedName>
        <fullName evidence="2">Antitoxin</fullName>
    </recommendedName>
</protein>
<dbReference type="AlphaFoldDB" id="A0A6G8Q1F3"/>
<evidence type="ECO:0000256" key="2">
    <source>
        <dbReference type="RuleBase" id="RU362080"/>
    </source>
</evidence>
<comment type="function">
    <text evidence="2">Antitoxin component of a type II toxin-antitoxin (TA) system.</text>
</comment>
<evidence type="ECO:0000313" key="3">
    <source>
        <dbReference type="EMBL" id="QIN80309.1"/>
    </source>
</evidence>
<reference evidence="3 4" key="1">
    <citation type="submission" date="2019-10" db="EMBL/GenBank/DDBJ databases">
        <title>Rubrobacter sp nov SCSIO 52915 isolated from a deep-sea sediment in the South China Sea.</title>
        <authorList>
            <person name="Chen R.W."/>
        </authorList>
    </citation>
    <scope>NUCLEOTIDE SEQUENCE [LARGE SCALE GENOMIC DNA]</scope>
    <source>
        <strain evidence="3 4">SCSIO 52915</strain>
    </source>
</reference>
<organism evidence="3 4">
    <name type="scientific">Rubrobacter marinus</name>
    <dbReference type="NCBI Taxonomy" id="2653852"/>
    <lineage>
        <taxon>Bacteria</taxon>
        <taxon>Bacillati</taxon>
        <taxon>Actinomycetota</taxon>
        <taxon>Rubrobacteria</taxon>
        <taxon>Rubrobacterales</taxon>
        <taxon>Rubrobacteraceae</taxon>
        <taxon>Rubrobacter</taxon>
    </lineage>
</organism>
<proteinExistence type="inferred from homology"/>
<keyword evidence="4" id="KW-1185">Reference proteome</keyword>
<dbReference type="InterPro" id="IPR006442">
    <property type="entry name" value="Antitoxin_Phd/YefM"/>
</dbReference>
<dbReference type="Proteomes" id="UP000502706">
    <property type="component" value="Chromosome"/>
</dbReference>
<gene>
    <name evidence="3" type="ORF">GBA65_19300</name>
</gene>
<dbReference type="EMBL" id="CP045121">
    <property type="protein sequence ID" value="QIN80309.1"/>
    <property type="molecule type" value="Genomic_DNA"/>
</dbReference>
<dbReference type="Gene3D" id="3.40.1620.10">
    <property type="entry name" value="YefM-like domain"/>
    <property type="match status" value="1"/>
</dbReference>
<accession>A0A6G8Q1F3</accession>
<dbReference type="PANTHER" id="PTHR33713">
    <property type="entry name" value="ANTITOXIN YAFN-RELATED"/>
    <property type="match status" value="1"/>
</dbReference>
<evidence type="ECO:0000313" key="4">
    <source>
        <dbReference type="Proteomes" id="UP000502706"/>
    </source>
</evidence>
<sequence>MSWQLQEAKQRFSELVRRAEREGPQIVTRHGEEVVVVVPAEEYRRMKEREEGKKMDFKEFLMSAPEGLEHIVVDRAPDDYPREIDLTGEDRDGGA</sequence>
<dbReference type="NCBIfam" id="TIGR01552">
    <property type="entry name" value="phd_fam"/>
    <property type="match status" value="1"/>
</dbReference>